<proteinExistence type="predicted"/>
<reference evidence="1 2" key="1">
    <citation type="submission" date="2018-09" db="EMBL/GenBank/DDBJ databases">
        <authorList>
            <person name="Livingstone P.G."/>
            <person name="Whitworth D.E."/>
        </authorList>
    </citation>
    <scope>NUCLEOTIDE SEQUENCE [LARGE SCALE GENOMIC DNA]</scope>
    <source>
        <strain evidence="1 2">CA031B</strain>
    </source>
</reference>
<accession>A0ABX9QL34</accession>
<dbReference type="RefSeq" id="WP_120583758.1">
    <property type="nucleotide sequence ID" value="NZ_RAWI01000054.1"/>
</dbReference>
<protein>
    <recommendedName>
        <fullName evidence="3">DUF1835 domain-containing protein</fullName>
    </recommendedName>
</protein>
<dbReference type="EMBL" id="RAWI01000054">
    <property type="protein sequence ID" value="RKI12090.1"/>
    <property type="molecule type" value="Genomic_DNA"/>
</dbReference>
<evidence type="ECO:0000313" key="1">
    <source>
        <dbReference type="EMBL" id="RKI12090.1"/>
    </source>
</evidence>
<evidence type="ECO:0008006" key="3">
    <source>
        <dbReference type="Google" id="ProtNLM"/>
    </source>
</evidence>
<keyword evidence="2" id="KW-1185">Reference proteome</keyword>
<dbReference type="Proteomes" id="UP000278907">
    <property type="component" value="Unassembled WGS sequence"/>
</dbReference>
<name>A0ABX9QL34_9BACT</name>
<organism evidence="1 2">
    <name type="scientific">Corallococcus praedator</name>
    <dbReference type="NCBI Taxonomy" id="2316724"/>
    <lineage>
        <taxon>Bacteria</taxon>
        <taxon>Pseudomonadati</taxon>
        <taxon>Myxococcota</taxon>
        <taxon>Myxococcia</taxon>
        <taxon>Myxococcales</taxon>
        <taxon>Cystobacterineae</taxon>
        <taxon>Myxococcaceae</taxon>
        <taxon>Corallococcus</taxon>
    </lineage>
</organism>
<sequence length="346" mass="38597">MLDLATLTTDTLLSARLTDVVETLVARDRATFRSRLASLDMRFTDARVEALREAHGVLPPGEFREWEALQQALQGNEEPESYWCSEDRSLRLDIPLHVPDDPQALAELLPSYSAGLIAGLFLLSEDASGDRILLSLLPGPGDTLIIFPFIHERSTLHPARTLKRFLLTEWLSEDEPDPDEAPGQVGESRYEELLDVAREHDERLPAFTPGSPESLIAADSERLYQRSHWLTGILWGRPGPRLTEQLARAPGAADWKLERPWLSRQPLLANYWVLAHYFLGNEDACRTVITAAHQSPAALTRGIARLVEGWLNAPGQARLAKLDATTLANLRRVVRGSARADQQISN</sequence>
<evidence type="ECO:0000313" key="2">
    <source>
        <dbReference type="Proteomes" id="UP000278907"/>
    </source>
</evidence>
<comment type="caution">
    <text evidence="1">The sequence shown here is derived from an EMBL/GenBank/DDBJ whole genome shotgun (WGS) entry which is preliminary data.</text>
</comment>
<gene>
    <name evidence="1" type="ORF">D7Y13_09930</name>
</gene>